<comment type="caution">
    <text evidence="1">The sequence shown here is derived from an EMBL/GenBank/DDBJ whole genome shotgun (WGS) entry which is preliminary data.</text>
</comment>
<dbReference type="EMBL" id="BGPR01002671">
    <property type="protein sequence ID" value="GBM77171.1"/>
    <property type="molecule type" value="Genomic_DNA"/>
</dbReference>
<evidence type="ECO:0000313" key="2">
    <source>
        <dbReference type="Proteomes" id="UP000499080"/>
    </source>
</evidence>
<dbReference type="AlphaFoldDB" id="A0A4Y2IHD8"/>
<protein>
    <submittedName>
        <fullName evidence="1">Uncharacterized protein</fullName>
    </submittedName>
</protein>
<organism evidence="1 2">
    <name type="scientific">Araneus ventricosus</name>
    <name type="common">Orbweaver spider</name>
    <name type="synonym">Epeira ventricosa</name>
    <dbReference type="NCBI Taxonomy" id="182803"/>
    <lineage>
        <taxon>Eukaryota</taxon>
        <taxon>Metazoa</taxon>
        <taxon>Ecdysozoa</taxon>
        <taxon>Arthropoda</taxon>
        <taxon>Chelicerata</taxon>
        <taxon>Arachnida</taxon>
        <taxon>Araneae</taxon>
        <taxon>Araneomorphae</taxon>
        <taxon>Entelegynae</taxon>
        <taxon>Araneoidea</taxon>
        <taxon>Araneidae</taxon>
        <taxon>Araneus</taxon>
    </lineage>
</organism>
<dbReference type="Proteomes" id="UP000499080">
    <property type="component" value="Unassembled WGS sequence"/>
</dbReference>
<reference evidence="1 2" key="1">
    <citation type="journal article" date="2019" name="Sci. Rep.">
        <title>Orb-weaving spider Araneus ventricosus genome elucidates the spidroin gene catalogue.</title>
        <authorList>
            <person name="Kono N."/>
            <person name="Nakamura H."/>
            <person name="Ohtoshi R."/>
            <person name="Moran D.A.P."/>
            <person name="Shinohara A."/>
            <person name="Yoshida Y."/>
            <person name="Fujiwara M."/>
            <person name="Mori M."/>
            <person name="Tomita M."/>
            <person name="Arakawa K."/>
        </authorList>
    </citation>
    <scope>NUCLEOTIDE SEQUENCE [LARGE SCALE GENOMIC DNA]</scope>
</reference>
<sequence>MYVAVQEWGYFLRKALRRIKHIPRSRKLVGTPIDDCYYHDGLFVRFVPYLSKWYSCCRGIRGMGRRTPIGDCHYHDGLSVKFVPCPSNWYSCYHGIRGMGRRTPIGDYITMMACLLDFTHVHSTGSVAVMASGAWGVVVSARSTKASSYSFDAV</sequence>
<gene>
    <name evidence="1" type="ORF">AVEN_136167_1</name>
</gene>
<evidence type="ECO:0000313" key="1">
    <source>
        <dbReference type="EMBL" id="GBM77171.1"/>
    </source>
</evidence>
<name>A0A4Y2IHD8_ARAVE</name>
<accession>A0A4Y2IHD8</accession>
<proteinExistence type="predicted"/>
<keyword evidence="2" id="KW-1185">Reference proteome</keyword>